<proteinExistence type="predicted"/>
<keyword evidence="2" id="KW-0808">Transferase</keyword>
<evidence type="ECO:0000256" key="3">
    <source>
        <dbReference type="ARBA" id="ARBA00022723"/>
    </source>
</evidence>
<dbReference type="Pfam" id="PF05853">
    <property type="entry name" value="BKACE"/>
    <property type="match status" value="1"/>
</dbReference>
<feature type="compositionally biased region" description="Polar residues" evidence="5">
    <location>
        <begin position="7"/>
        <end position="28"/>
    </location>
</feature>
<dbReference type="Gene3D" id="3.20.20.70">
    <property type="entry name" value="Aldolase class I"/>
    <property type="match status" value="1"/>
</dbReference>
<evidence type="ECO:0000313" key="7">
    <source>
        <dbReference type="Proteomes" id="UP000233786"/>
    </source>
</evidence>
<sequence>MTIDQIDGQSYDPTTCPSGCSSEAQENAMSDRYRSSALTAAVTGGDVLPSQSPYLPRGAEQIATDALTAAEAGASSVHLHARDDSGRPSASPTLFEEIVSAIRASSDVVINVTTGGSPGMSLDERLAGMRAARPDIATFNLGTMNYEGYPTPARWPRVEADWERELLEKSGQGVFINTLSMLRECAAACRDVGATPELEAYDLGHIAMARFLIDEGTLAPPVRIQCVLGVLGGAGNAIEDLFVLRDRALHVLGDDLADFGVAAVGYPTQFRHAAVALALGMDCRVGMEDNLRLRRDRQARSNAELVEVAVDLADRLARPIASATELRSRLTKWDAEETR</sequence>
<dbReference type="PANTHER" id="PTHR37418:SF2">
    <property type="entry name" value="3-KETO-5-AMINOHEXANOATE CLEAVAGE ENZYME"/>
    <property type="match status" value="1"/>
</dbReference>
<evidence type="ECO:0000256" key="2">
    <source>
        <dbReference type="ARBA" id="ARBA00022679"/>
    </source>
</evidence>
<evidence type="ECO:0000256" key="4">
    <source>
        <dbReference type="ARBA" id="ARBA00022833"/>
    </source>
</evidence>
<dbReference type="InterPro" id="IPR058240">
    <property type="entry name" value="rSAM_sf"/>
</dbReference>
<dbReference type="Proteomes" id="UP000233786">
    <property type="component" value="Unassembled WGS sequence"/>
</dbReference>
<reference evidence="6" key="1">
    <citation type="submission" date="2017-12" db="EMBL/GenBank/DDBJ databases">
        <title>Sequencing the genomes of 1000 Actinobacteria strains.</title>
        <authorList>
            <person name="Klenk H.-P."/>
        </authorList>
    </citation>
    <scope>NUCLEOTIDE SEQUENCE [LARGE SCALE GENOMIC DNA]</scope>
    <source>
        <strain evidence="6">DSM 44228</strain>
    </source>
</reference>
<dbReference type="PANTHER" id="PTHR37418">
    <property type="entry name" value="3-KETO-5-AMINOHEXANOATE CLEAVAGE ENZYME-RELATED"/>
    <property type="match status" value="1"/>
</dbReference>
<evidence type="ECO:0000256" key="5">
    <source>
        <dbReference type="SAM" id="MobiDB-lite"/>
    </source>
</evidence>
<feature type="region of interest" description="Disordered" evidence="5">
    <location>
        <begin position="1"/>
        <end position="29"/>
    </location>
</feature>
<dbReference type="SUPFAM" id="SSF102114">
    <property type="entry name" value="Radical SAM enzymes"/>
    <property type="match status" value="1"/>
</dbReference>
<keyword evidence="3" id="KW-0479">Metal-binding</keyword>
<comment type="cofactor">
    <cofactor evidence="1">
        <name>Zn(2+)</name>
        <dbReference type="ChEBI" id="CHEBI:29105"/>
    </cofactor>
</comment>
<evidence type="ECO:0000313" key="6">
    <source>
        <dbReference type="EMBL" id="PKW16355.1"/>
    </source>
</evidence>
<dbReference type="GO" id="GO:0046872">
    <property type="term" value="F:metal ion binding"/>
    <property type="evidence" value="ECO:0007669"/>
    <property type="project" value="UniProtKB-KW"/>
</dbReference>
<name>A0A2N3Y0B8_SACSN</name>
<accession>A0A2N3Y0B8</accession>
<dbReference type="STRING" id="994479.GCA_000194155_07126"/>
<gene>
    <name evidence="6" type="ORF">A8926_4178</name>
</gene>
<comment type="caution">
    <text evidence="6">The sequence shown here is derived from an EMBL/GenBank/DDBJ whole genome shotgun (WGS) entry which is preliminary data.</text>
</comment>
<keyword evidence="4" id="KW-0862">Zinc</keyword>
<dbReference type="GO" id="GO:0043720">
    <property type="term" value="F:3-keto-5-aminohexanoate cleavage activity"/>
    <property type="evidence" value="ECO:0007669"/>
    <property type="project" value="InterPro"/>
</dbReference>
<organism evidence="6 7">
    <name type="scientific">Saccharopolyspora spinosa</name>
    <dbReference type="NCBI Taxonomy" id="60894"/>
    <lineage>
        <taxon>Bacteria</taxon>
        <taxon>Bacillati</taxon>
        <taxon>Actinomycetota</taxon>
        <taxon>Actinomycetes</taxon>
        <taxon>Pseudonocardiales</taxon>
        <taxon>Pseudonocardiaceae</taxon>
        <taxon>Saccharopolyspora</taxon>
    </lineage>
</organism>
<keyword evidence="7" id="KW-1185">Reference proteome</keyword>
<dbReference type="EMBL" id="PJNB01000001">
    <property type="protein sequence ID" value="PKW16355.1"/>
    <property type="molecule type" value="Genomic_DNA"/>
</dbReference>
<dbReference type="AlphaFoldDB" id="A0A2N3Y0B8"/>
<dbReference type="InterPro" id="IPR013785">
    <property type="entry name" value="Aldolase_TIM"/>
</dbReference>
<dbReference type="InterPro" id="IPR008567">
    <property type="entry name" value="BKACE"/>
</dbReference>
<evidence type="ECO:0000256" key="1">
    <source>
        <dbReference type="ARBA" id="ARBA00001947"/>
    </source>
</evidence>
<protein>
    <submittedName>
        <fullName evidence="6">Uncharacterized protein (DUF849 family)</fullName>
    </submittedName>
</protein>